<protein>
    <submittedName>
        <fullName evidence="1">Uncharacterized protein</fullName>
    </submittedName>
</protein>
<reference evidence="1 2" key="1">
    <citation type="submission" date="2023-08" db="EMBL/GenBank/DDBJ databases">
        <authorList>
            <person name="Park J.-S."/>
        </authorList>
    </citation>
    <scope>NUCLEOTIDE SEQUENCE [LARGE SCALE GENOMIC DNA]</scope>
    <source>
        <strain evidence="1 2">2205BS29-5</strain>
    </source>
</reference>
<name>A0ABT9J6V9_9RHOB</name>
<accession>A0ABT9J6V9</accession>
<evidence type="ECO:0000313" key="2">
    <source>
        <dbReference type="Proteomes" id="UP001224997"/>
    </source>
</evidence>
<organism evidence="1 2">
    <name type="scientific">Paracoccus spongiarum</name>
    <dbReference type="NCBI Taxonomy" id="3064387"/>
    <lineage>
        <taxon>Bacteria</taxon>
        <taxon>Pseudomonadati</taxon>
        <taxon>Pseudomonadota</taxon>
        <taxon>Alphaproteobacteria</taxon>
        <taxon>Rhodobacterales</taxon>
        <taxon>Paracoccaceae</taxon>
        <taxon>Paracoccus</taxon>
    </lineage>
</organism>
<dbReference type="RefSeq" id="WP_305961474.1">
    <property type="nucleotide sequence ID" value="NZ_JAVAMQ010000001.1"/>
</dbReference>
<comment type="caution">
    <text evidence="1">The sequence shown here is derived from an EMBL/GenBank/DDBJ whole genome shotgun (WGS) entry which is preliminary data.</text>
</comment>
<proteinExistence type="predicted"/>
<evidence type="ECO:0000313" key="1">
    <source>
        <dbReference type="EMBL" id="MDP5305538.1"/>
    </source>
</evidence>
<gene>
    <name evidence="1" type="ORF">Q5Y72_00300</name>
</gene>
<dbReference type="Proteomes" id="UP001224997">
    <property type="component" value="Unassembled WGS sequence"/>
</dbReference>
<keyword evidence="2" id="KW-1185">Reference proteome</keyword>
<sequence>MTDGQERMARGTPHRVGGQVLALSLAAVTAAVALAPRAPGLLDISASAQPNGPVVGDTAPRQGLHLIRNPGRYGLGPPPRGSRYALLGGMIIRVDARSLKIQSILRPQAEVLD</sequence>
<dbReference type="EMBL" id="JAVAMQ010000001">
    <property type="protein sequence ID" value="MDP5305538.1"/>
    <property type="molecule type" value="Genomic_DNA"/>
</dbReference>